<gene>
    <name evidence="9" type="ORF">SOCE26_002680</name>
</gene>
<keyword evidence="5 8" id="KW-1133">Transmembrane helix</keyword>
<keyword evidence="3" id="KW-1003">Cell membrane</keyword>
<dbReference type="PANTHER" id="PTHR33452">
    <property type="entry name" value="OXIDOREDUCTASE CATD-RELATED"/>
    <property type="match status" value="1"/>
</dbReference>
<feature type="compositionally biased region" description="Basic and acidic residues" evidence="7">
    <location>
        <begin position="10"/>
        <end position="20"/>
    </location>
</feature>
<dbReference type="Pfam" id="PF07681">
    <property type="entry name" value="DoxX"/>
    <property type="match status" value="1"/>
</dbReference>
<proteinExistence type="inferred from homology"/>
<evidence type="ECO:0000256" key="8">
    <source>
        <dbReference type="SAM" id="Phobius"/>
    </source>
</evidence>
<organism evidence="9 10">
    <name type="scientific">Sorangium cellulosum</name>
    <name type="common">Polyangium cellulosum</name>
    <dbReference type="NCBI Taxonomy" id="56"/>
    <lineage>
        <taxon>Bacteria</taxon>
        <taxon>Pseudomonadati</taxon>
        <taxon>Myxococcota</taxon>
        <taxon>Polyangia</taxon>
        <taxon>Polyangiales</taxon>
        <taxon>Polyangiaceae</taxon>
        <taxon>Sorangium</taxon>
    </lineage>
</organism>
<dbReference type="Proteomes" id="UP000238348">
    <property type="component" value="Chromosome"/>
</dbReference>
<comment type="subcellular location">
    <subcellularLocation>
        <location evidence="1">Cell membrane</location>
        <topology evidence="1">Multi-pass membrane protein</topology>
    </subcellularLocation>
</comment>
<keyword evidence="6 8" id="KW-0472">Membrane</keyword>
<sequence length="182" mass="19404">MFASANRFQPGEREVAMDTSTRETHLEDVGKLVLRSGIAALMLSHGVYKLIHGHGHVLQYFTSAGLPSWLGHGALLTEVAAPLAMIVGYKTRHAAALIVGSMVVAVLLVHRAQLFALNSHGGWGVELNGLFIVGALAAILLGSGRYSLESYLQRRRALPHVDPASGRPAVVQRGQRGQPASS</sequence>
<evidence type="ECO:0000256" key="7">
    <source>
        <dbReference type="SAM" id="MobiDB-lite"/>
    </source>
</evidence>
<evidence type="ECO:0000313" key="9">
    <source>
        <dbReference type="EMBL" id="AUX38887.1"/>
    </source>
</evidence>
<reference evidence="9 10" key="1">
    <citation type="submission" date="2015-09" db="EMBL/GenBank/DDBJ databases">
        <title>Sorangium comparison.</title>
        <authorList>
            <person name="Zaburannyi N."/>
            <person name="Bunk B."/>
            <person name="Overmann J."/>
            <person name="Mueller R."/>
        </authorList>
    </citation>
    <scope>NUCLEOTIDE SEQUENCE [LARGE SCALE GENOMIC DNA]</scope>
    <source>
        <strain evidence="9 10">So ce26</strain>
    </source>
</reference>
<feature type="region of interest" description="Disordered" evidence="7">
    <location>
        <begin position="1"/>
        <end position="20"/>
    </location>
</feature>
<feature type="region of interest" description="Disordered" evidence="7">
    <location>
        <begin position="163"/>
        <end position="182"/>
    </location>
</feature>
<accession>A0A2L0EHW8</accession>
<feature type="transmembrane region" description="Helical" evidence="8">
    <location>
        <begin position="129"/>
        <end position="148"/>
    </location>
</feature>
<evidence type="ECO:0000256" key="3">
    <source>
        <dbReference type="ARBA" id="ARBA00022475"/>
    </source>
</evidence>
<evidence type="ECO:0000313" key="10">
    <source>
        <dbReference type="Proteomes" id="UP000238348"/>
    </source>
</evidence>
<protein>
    <recommendedName>
        <fullName evidence="11">DoxX family protein</fullName>
    </recommendedName>
</protein>
<dbReference type="GO" id="GO:0005886">
    <property type="term" value="C:plasma membrane"/>
    <property type="evidence" value="ECO:0007669"/>
    <property type="project" value="UniProtKB-SubCell"/>
</dbReference>
<comment type="similarity">
    <text evidence="2">Belongs to the DoxX family.</text>
</comment>
<evidence type="ECO:0000256" key="4">
    <source>
        <dbReference type="ARBA" id="ARBA00022692"/>
    </source>
</evidence>
<dbReference type="InterPro" id="IPR051907">
    <property type="entry name" value="DoxX-like_oxidoreductase"/>
</dbReference>
<evidence type="ECO:0000256" key="5">
    <source>
        <dbReference type="ARBA" id="ARBA00022989"/>
    </source>
</evidence>
<keyword evidence="4 8" id="KW-0812">Transmembrane</keyword>
<evidence type="ECO:0000256" key="2">
    <source>
        <dbReference type="ARBA" id="ARBA00006679"/>
    </source>
</evidence>
<evidence type="ECO:0008006" key="11">
    <source>
        <dbReference type="Google" id="ProtNLM"/>
    </source>
</evidence>
<dbReference type="EMBL" id="CP012673">
    <property type="protein sequence ID" value="AUX38887.1"/>
    <property type="molecule type" value="Genomic_DNA"/>
</dbReference>
<name>A0A2L0EHW8_SORCE</name>
<dbReference type="InterPro" id="IPR032808">
    <property type="entry name" value="DoxX"/>
</dbReference>
<dbReference type="AlphaFoldDB" id="A0A2L0EHW8"/>
<feature type="transmembrane region" description="Helical" evidence="8">
    <location>
        <begin position="96"/>
        <end position="117"/>
    </location>
</feature>
<dbReference type="PANTHER" id="PTHR33452:SF1">
    <property type="entry name" value="INNER MEMBRANE PROTEIN YPHA-RELATED"/>
    <property type="match status" value="1"/>
</dbReference>
<evidence type="ECO:0000256" key="1">
    <source>
        <dbReference type="ARBA" id="ARBA00004651"/>
    </source>
</evidence>
<evidence type="ECO:0000256" key="6">
    <source>
        <dbReference type="ARBA" id="ARBA00023136"/>
    </source>
</evidence>